<name>A0A243QFW4_9ACTN</name>
<dbReference type="PANTHER" id="PTHR11559">
    <property type="entry name" value="CARBOXYLESTERASE"/>
    <property type="match status" value="1"/>
</dbReference>
<dbReference type="PROSITE" id="PS00122">
    <property type="entry name" value="CARBOXYLESTERASE_B_1"/>
    <property type="match status" value="1"/>
</dbReference>
<reference evidence="6 7" key="1">
    <citation type="submission" date="2017-05" db="EMBL/GenBank/DDBJ databases">
        <title>Biotechnological potential of actinobacteria isolated from South African environments.</title>
        <authorList>
            <person name="Le Roes-Hill M."/>
            <person name="Prins A."/>
            <person name="Durrell K.A."/>
        </authorList>
    </citation>
    <scope>NUCLEOTIDE SEQUENCE [LARGE SCALE GENOMIC DNA]</scope>
    <source>
        <strain evidence="6">BS2</strain>
    </source>
</reference>
<organism evidence="6 7">
    <name type="scientific">Gordonia lacunae</name>
    <dbReference type="NCBI Taxonomy" id="417102"/>
    <lineage>
        <taxon>Bacteria</taxon>
        <taxon>Bacillati</taxon>
        <taxon>Actinomycetota</taxon>
        <taxon>Actinomycetes</taxon>
        <taxon>Mycobacteriales</taxon>
        <taxon>Gordoniaceae</taxon>
        <taxon>Gordonia</taxon>
    </lineage>
</organism>
<dbReference type="GO" id="GO:0016787">
    <property type="term" value="F:hydrolase activity"/>
    <property type="evidence" value="ECO:0007669"/>
    <property type="project" value="UniProtKB-KW"/>
</dbReference>
<evidence type="ECO:0000313" key="6">
    <source>
        <dbReference type="EMBL" id="OUC80633.1"/>
    </source>
</evidence>
<dbReference type="InterPro" id="IPR002018">
    <property type="entry name" value="CarbesteraseB"/>
</dbReference>
<accession>A0A243QFW4</accession>
<comment type="caution">
    <text evidence="6">The sequence shown here is derived from an EMBL/GenBank/DDBJ whole genome shotgun (WGS) entry which is preliminary data.</text>
</comment>
<feature type="region of interest" description="Disordered" evidence="4">
    <location>
        <begin position="1"/>
        <end position="34"/>
    </location>
</feature>
<dbReference type="EMBL" id="NGFO01000002">
    <property type="protein sequence ID" value="OUC80633.1"/>
    <property type="molecule type" value="Genomic_DNA"/>
</dbReference>
<dbReference type="STRING" id="417102.CA982_02555"/>
<dbReference type="InterPro" id="IPR050309">
    <property type="entry name" value="Type-B_Carboxylest/Lipase"/>
</dbReference>
<dbReference type="AlphaFoldDB" id="A0A243QFW4"/>
<dbReference type="Gene3D" id="3.40.50.1820">
    <property type="entry name" value="alpha/beta hydrolase"/>
    <property type="match status" value="1"/>
</dbReference>
<keyword evidence="7" id="KW-1185">Reference proteome</keyword>
<dbReference type="Pfam" id="PF00135">
    <property type="entry name" value="COesterase"/>
    <property type="match status" value="1"/>
</dbReference>
<dbReference type="PROSITE" id="PS00941">
    <property type="entry name" value="CARBOXYLESTERASE_B_2"/>
    <property type="match status" value="1"/>
</dbReference>
<gene>
    <name evidence="6" type="ORF">CA982_02555</name>
</gene>
<comment type="similarity">
    <text evidence="1 3">Belongs to the type-B carboxylesterase/lipase family.</text>
</comment>
<evidence type="ECO:0000256" key="2">
    <source>
        <dbReference type="ARBA" id="ARBA00022801"/>
    </source>
</evidence>
<dbReference type="InterPro" id="IPR019819">
    <property type="entry name" value="Carboxylesterase_B_CS"/>
</dbReference>
<evidence type="ECO:0000256" key="3">
    <source>
        <dbReference type="RuleBase" id="RU361235"/>
    </source>
</evidence>
<protein>
    <recommendedName>
        <fullName evidence="3">Carboxylic ester hydrolase</fullName>
        <ecNumber evidence="3">3.1.1.-</ecNumber>
    </recommendedName>
</protein>
<dbReference type="Proteomes" id="UP000194632">
    <property type="component" value="Unassembled WGS sequence"/>
</dbReference>
<keyword evidence="2 3" id="KW-0378">Hydrolase</keyword>
<dbReference type="InterPro" id="IPR029058">
    <property type="entry name" value="AB_hydrolase_fold"/>
</dbReference>
<evidence type="ECO:0000313" key="7">
    <source>
        <dbReference type="Proteomes" id="UP000194632"/>
    </source>
</evidence>
<dbReference type="SUPFAM" id="SSF53474">
    <property type="entry name" value="alpha/beta-Hydrolases"/>
    <property type="match status" value="1"/>
</dbReference>
<dbReference type="EC" id="3.1.1.-" evidence="3"/>
<feature type="compositionally biased region" description="Basic and acidic residues" evidence="4">
    <location>
        <begin position="1"/>
        <end position="11"/>
    </location>
</feature>
<evidence type="ECO:0000256" key="1">
    <source>
        <dbReference type="ARBA" id="ARBA00005964"/>
    </source>
</evidence>
<sequence>MHDGLMTHDEPGTSTIPPSPRGDATDGPRPLARTRVGTHRGVVGERADVWRGIRYARPPVGELRWRRAVPLGESDAPEDVADASTFGAVCPQQLNPAVRLGPDVVMDEDCLFLNVWTPPGASEHADDAVGLPVMVWLHGGAYVLGSGAQPFYEGSNLAATGDVVVVTLNYRLGVLGFADLSSIDERFESNAGLSDVLAALRWVHDHIAAFGGDPDKVTVFGESAGAGLVTALLTMPAATGLFGRAIAQSSPVTSMYGADRAARVAAQLLEAAGIDAGELDTGEIVARLDELDGMTCSAITTTLFEKIPGETPGTIAFAPVIDGDLLPEHPLDVYRAGRAHPVPLIIGTNRDEANLFKYMKSPLMPITTADIERMFAGMAKEYPDVVLPERAQVLSAYSGLRPKVTGLGVARDVAFRMPTLWLAEAHARSAPVYVYRYDWTTRMFRLLGLGAAHATEVPYVWGNLGAGPRDITFLLGGRKQGEAVSERMVRRWTAFAHGQEPDAGTLGDPWPTYDTGHRPVLRIDAEDRVVQNLDGDIWEAWGDEVLGFR</sequence>
<dbReference type="OrthoDB" id="3199405at2"/>
<dbReference type="InterPro" id="IPR019826">
    <property type="entry name" value="Carboxylesterase_B_AS"/>
</dbReference>
<proteinExistence type="inferred from homology"/>
<evidence type="ECO:0000259" key="5">
    <source>
        <dbReference type="Pfam" id="PF00135"/>
    </source>
</evidence>
<feature type="domain" description="Carboxylesterase type B" evidence="5">
    <location>
        <begin position="32"/>
        <end position="533"/>
    </location>
</feature>
<evidence type="ECO:0000256" key="4">
    <source>
        <dbReference type="SAM" id="MobiDB-lite"/>
    </source>
</evidence>